<dbReference type="SUPFAM" id="SSF52058">
    <property type="entry name" value="L domain-like"/>
    <property type="match status" value="1"/>
</dbReference>
<dbReference type="Gene3D" id="3.80.10.10">
    <property type="entry name" value="Ribonuclease Inhibitor"/>
    <property type="match status" value="1"/>
</dbReference>
<organism evidence="3">
    <name type="scientific">Trepomonas sp. PC1</name>
    <dbReference type="NCBI Taxonomy" id="1076344"/>
    <lineage>
        <taxon>Eukaryota</taxon>
        <taxon>Metamonada</taxon>
        <taxon>Diplomonadida</taxon>
        <taxon>Hexamitidae</taxon>
        <taxon>Hexamitinae</taxon>
        <taxon>Trepomonas</taxon>
    </lineage>
</organism>
<dbReference type="PANTHER" id="PTHR15454">
    <property type="entry name" value="NISCHARIN RELATED"/>
    <property type="match status" value="1"/>
</dbReference>
<evidence type="ECO:0000256" key="2">
    <source>
        <dbReference type="ARBA" id="ARBA00022737"/>
    </source>
</evidence>
<dbReference type="InterPro" id="IPR032675">
    <property type="entry name" value="LRR_dom_sf"/>
</dbReference>
<reference evidence="3" key="1">
    <citation type="submission" date="2015-07" db="EMBL/GenBank/DDBJ databases">
        <title>Adaptation to a free-living lifestyle via gene acquisitions in the diplomonad Trepomonas sp. PC1.</title>
        <authorList>
            <person name="Xu F."/>
            <person name="Jerlstrom-Hultqvist J."/>
            <person name="Kolisko M."/>
            <person name="Simpson A.G.B."/>
            <person name="Roger A.J."/>
            <person name="Svard S.G."/>
            <person name="Andersson J.O."/>
        </authorList>
    </citation>
    <scope>NUCLEOTIDE SEQUENCE</scope>
    <source>
        <strain evidence="3">PC1</strain>
    </source>
</reference>
<sequence>LENYDYKYGMDDQIEKPLLNLLQCKNFQNIIPVLKHLQPQLLVYTPIINLSFCGLQKIPIVLRECKSLQDLNLSHNKIKELPPLFIVSFFPFLKVFDVSHNLLTSIEPLIDLGCLEQLEILNCHDNPIPKISSRVDLLECLLFSPLKFEQHFKIAELKNKFKVIFDIGKYESVSKNFLQTITNLVKLSHFVIQNKIDLLNPQQIYQLNLEEIMETEIQIHTNELLNGSLFSTIENEGGFFVIGPSCTLENDPRLESPIVFVGNLKSIITITKATVKAITKSLEQYDSLIGDIQQQEIPDEFKNFGFFGDVRFRYDIKYSMMQMDKKIITTRDIQRKKAVNDLKIRTNIPLTIMNKLKPNMKTTLPSQFLSRLKIYHPNRQFYYTNLNQRTMGEFTVGFKRLRVLNSQIVTMWDVDSAFNIHQNKILVKLQATNAAECYMTYNLPKMLSKIVQDYEKIKDINSKPRTEILRRKYIFQRLLALNEVEKKQVAEDLKEIILTGEFKEDQFQRFQEIAEQYDSENDLQIDEFIKQSTEVILQGFKVEKTQQQEIKSNINLARHIMRGQDVIPNQSSQQLSIIKPLQKNVEFVDEVLDIEVADLLTEETEEAEKKPEQETCRELPKLGFPVLQNNIDASLVIARRAQLDYQEKLEINSINTKNIYKNLVQVPGLQTSNQISQLEALGELKQRNYTTSPENVVKTLIDTKQKLDVHKFIPDIQNSKITQQFTQTADTLPIESFVEYRHLQYPDVHNQFNDDSKLDHLKSKPKSLNPTFQIMMEHELIQQKKQTDELFSHVAKSMDKKVAKSLTRENDKFLLRTEKSERHSALLDVMIAGNKLNGIQTKFVNNDPATGKLTLEKMTEAQEIIMTGKIKPTQILKSKIHKPVLQYTTNEVVDRIDQKLKQSDLKFKAELTSMEKQNVKQQEIFLKRMLKQSNETLEKVRVKEAQKKHKDVLKQISLQKGFLIGEHNPLAANMAKEAKKYKMMEDKLVEKELTKVSSYRNDIIKAQLLADPRDLVNIPVKTEFLRQKYGDQMCPLDIQTAEEAAMHALQLKLDANELLYNTEHIMRHSKEESKQIEKIKDDFMKGEQEWDMQQMDPIHQLFRTGAEHPLLKQIAGQNAKKWYGTDDAKQKLDPLKPEYQSKIDQFSKQLDQLK</sequence>
<feature type="non-terminal residue" evidence="3">
    <location>
        <position position="1"/>
    </location>
</feature>
<dbReference type="AlphaFoldDB" id="A0A146KEI5"/>
<evidence type="ECO:0000313" key="3">
    <source>
        <dbReference type="EMBL" id="JAP94897.1"/>
    </source>
</evidence>
<name>A0A146KEI5_9EUKA</name>
<evidence type="ECO:0008006" key="4">
    <source>
        <dbReference type="Google" id="ProtNLM"/>
    </source>
</evidence>
<dbReference type="InterPro" id="IPR001611">
    <property type="entry name" value="Leu-rich_rpt"/>
</dbReference>
<keyword evidence="2" id="KW-0677">Repeat</keyword>
<proteinExistence type="predicted"/>
<dbReference type="GO" id="GO:0005737">
    <property type="term" value="C:cytoplasm"/>
    <property type="evidence" value="ECO:0007669"/>
    <property type="project" value="TreeGrafter"/>
</dbReference>
<dbReference type="EMBL" id="GDID01001709">
    <property type="protein sequence ID" value="JAP94897.1"/>
    <property type="molecule type" value="Transcribed_RNA"/>
</dbReference>
<protein>
    <recommendedName>
        <fullName evidence="4">Leucine rich repeats-containing protein</fullName>
    </recommendedName>
</protein>
<gene>
    <name evidence="3" type="ORF">TPC1_12283</name>
</gene>
<dbReference type="PROSITE" id="PS51450">
    <property type="entry name" value="LRR"/>
    <property type="match status" value="2"/>
</dbReference>
<accession>A0A146KEI5</accession>
<keyword evidence="1" id="KW-0433">Leucine-rich repeat</keyword>
<evidence type="ECO:0000256" key="1">
    <source>
        <dbReference type="ARBA" id="ARBA00022614"/>
    </source>
</evidence>